<dbReference type="EMBL" id="AZMM01010764">
    <property type="protein sequence ID" value="ETJ34822.1"/>
    <property type="molecule type" value="Genomic_DNA"/>
</dbReference>
<feature type="non-terminal residue" evidence="1">
    <location>
        <position position="95"/>
    </location>
</feature>
<proteinExistence type="predicted"/>
<gene>
    <name evidence="1" type="ORF">Q604_UNBC10764G0001</name>
</gene>
<sequence length="95" mass="11034">QKSIEKLEEYLSKFKEYTKKVYTCGSRNSYSKTDVDATFMRMKEDAMKNGQLKPAYNVQHGVDSEYIAWLTVGPQPTDTTTLIPFLKSMEDYLNF</sequence>
<organism evidence="1">
    <name type="scientific">human gut metagenome</name>
    <dbReference type="NCBI Taxonomy" id="408170"/>
    <lineage>
        <taxon>unclassified sequences</taxon>
        <taxon>metagenomes</taxon>
        <taxon>organismal metagenomes</taxon>
    </lineage>
</organism>
<feature type="non-terminal residue" evidence="1">
    <location>
        <position position="1"/>
    </location>
</feature>
<accession>W1XX63</accession>
<dbReference type="PANTHER" id="PTHR33408">
    <property type="entry name" value="TRANSPOSASE"/>
    <property type="match status" value="1"/>
</dbReference>
<protein>
    <submittedName>
        <fullName evidence="1">Transposase</fullName>
    </submittedName>
</protein>
<name>W1XX63_9ZZZZ</name>
<reference evidence="1" key="1">
    <citation type="submission" date="2013-12" db="EMBL/GenBank/DDBJ databases">
        <title>A Varibaculum cambriense genome reconstructed from a premature infant gut community with otherwise low bacterial novelty that shifts toward anaerobic metabolism during the third week of life.</title>
        <authorList>
            <person name="Brown C.T."/>
            <person name="Sharon I."/>
            <person name="Thomas B.C."/>
            <person name="Castelle C.J."/>
            <person name="Morowitz M.J."/>
            <person name="Banfield J.F."/>
        </authorList>
    </citation>
    <scope>NUCLEOTIDE SEQUENCE</scope>
</reference>
<comment type="caution">
    <text evidence="1">The sequence shown here is derived from an EMBL/GenBank/DDBJ whole genome shotgun (WGS) entry which is preliminary data.</text>
</comment>
<evidence type="ECO:0000313" key="1">
    <source>
        <dbReference type="EMBL" id="ETJ34822.1"/>
    </source>
</evidence>
<dbReference type="PANTHER" id="PTHR33408:SF2">
    <property type="entry name" value="TRANSPOSASE DDE DOMAIN-CONTAINING PROTEIN"/>
    <property type="match status" value="1"/>
</dbReference>
<dbReference type="AlphaFoldDB" id="W1XX63"/>